<evidence type="ECO:0000313" key="3">
    <source>
        <dbReference type="Proteomes" id="UP000616885"/>
    </source>
</evidence>
<evidence type="ECO:0000256" key="1">
    <source>
        <dbReference type="SAM" id="MobiDB-lite"/>
    </source>
</evidence>
<dbReference type="Proteomes" id="UP000616885">
    <property type="component" value="Unassembled WGS sequence"/>
</dbReference>
<feature type="region of interest" description="Disordered" evidence="1">
    <location>
        <begin position="18"/>
        <end position="54"/>
    </location>
</feature>
<gene>
    <name evidence="2" type="ORF">IM811_000603</name>
</gene>
<protein>
    <submittedName>
        <fullName evidence="2">Uncharacterized protein</fullName>
    </submittedName>
</protein>
<name>A0A8H7NML6_BIOOC</name>
<proteinExistence type="predicted"/>
<sequence>MANRRTGLRQLEIPEDCLGKSPDVTITGGGKTAKSPAAARTGEPACPSDNPHKVKNNECSSHRANSRMHRLPTQNFIWGIPGTHGLRLSPSHFLGPLEPFSACQTWQPRPVSLVAQTQAADGNTLLCYALDMRPSNAVILIGLFAAGYSR</sequence>
<dbReference type="AlphaFoldDB" id="A0A8H7NML6"/>
<dbReference type="EMBL" id="JADCTT010000001">
    <property type="protein sequence ID" value="KAF9758909.1"/>
    <property type="molecule type" value="Genomic_DNA"/>
</dbReference>
<reference evidence="2" key="1">
    <citation type="submission" date="2020-10" db="EMBL/GenBank/DDBJ databases">
        <title>High-Quality Genome Resource of Clonostachys rosea strain S41 by Oxford Nanopore Long-Read Sequencing.</title>
        <authorList>
            <person name="Wang H."/>
        </authorList>
    </citation>
    <scope>NUCLEOTIDE SEQUENCE</scope>
    <source>
        <strain evidence="2">S41</strain>
    </source>
</reference>
<comment type="caution">
    <text evidence="2">The sequence shown here is derived from an EMBL/GenBank/DDBJ whole genome shotgun (WGS) entry which is preliminary data.</text>
</comment>
<evidence type="ECO:0000313" key="2">
    <source>
        <dbReference type="EMBL" id="KAF9758909.1"/>
    </source>
</evidence>
<accession>A0A8H7NML6</accession>
<organism evidence="2 3">
    <name type="scientific">Bionectria ochroleuca</name>
    <name type="common">Gliocladium roseum</name>
    <dbReference type="NCBI Taxonomy" id="29856"/>
    <lineage>
        <taxon>Eukaryota</taxon>
        <taxon>Fungi</taxon>
        <taxon>Dikarya</taxon>
        <taxon>Ascomycota</taxon>
        <taxon>Pezizomycotina</taxon>
        <taxon>Sordariomycetes</taxon>
        <taxon>Hypocreomycetidae</taxon>
        <taxon>Hypocreales</taxon>
        <taxon>Bionectriaceae</taxon>
        <taxon>Clonostachys</taxon>
    </lineage>
</organism>